<keyword evidence="3" id="KW-1185">Reference proteome</keyword>
<reference evidence="2" key="2">
    <citation type="submission" date="2022-10" db="EMBL/GenBank/DDBJ databases">
        <authorList>
            <person name="Trinh H.N."/>
        </authorList>
    </citation>
    <scope>NUCLEOTIDE SEQUENCE</scope>
    <source>
        <strain evidence="2">RN2-1</strain>
    </source>
</reference>
<evidence type="ECO:0000313" key="2">
    <source>
        <dbReference type="EMBL" id="MCW3474886.1"/>
    </source>
</evidence>
<feature type="transmembrane region" description="Helical" evidence="1">
    <location>
        <begin position="12"/>
        <end position="36"/>
    </location>
</feature>
<comment type="caution">
    <text evidence="2">The sequence shown here is derived from an EMBL/GenBank/DDBJ whole genome shotgun (WGS) entry which is preliminary data.</text>
</comment>
<organism evidence="2 3">
    <name type="scientific">Limobrevibacterium gyesilva</name>
    <dbReference type="NCBI Taxonomy" id="2991712"/>
    <lineage>
        <taxon>Bacteria</taxon>
        <taxon>Pseudomonadati</taxon>
        <taxon>Pseudomonadota</taxon>
        <taxon>Alphaproteobacteria</taxon>
        <taxon>Acetobacterales</taxon>
        <taxon>Acetobacteraceae</taxon>
        <taxon>Limobrevibacterium</taxon>
    </lineage>
</organism>
<keyword evidence="1" id="KW-0472">Membrane</keyword>
<dbReference type="EMBL" id="JAPDNT010000005">
    <property type="protein sequence ID" value="MCW3474886.1"/>
    <property type="molecule type" value="Genomic_DNA"/>
</dbReference>
<name>A0AA42CFH6_9PROT</name>
<proteinExistence type="predicted"/>
<dbReference type="RefSeq" id="WP_264713541.1">
    <property type="nucleotide sequence ID" value="NZ_JAPDNT010000005.1"/>
</dbReference>
<evidence type="ECO:0000256" key="1">
    <source>
        <dbReference type="SAM" id="Phobius"/>
    </source>
</evidence>
<keyword evidence="1" id="KW-0812">Transmembrane</keyword>
<keyword evidence="1" id="KW-1133">Transmembrane helix</keyword>
<accession>A0AA42CFH6</accession>
<protein>
    <submittedName>
        <fullName evidence="2">Uncharacterized protein</fullName>
    </submittedName>
</protein>
<reference evidence="2" key="1">
    <citation type="submission" date="2022-09" db="EMBL/GenBank/DDBJ databases">
        <title>Rhodovastum sp. nov. RN2-1 isolated from soil in Seongnam, South Korea.</title>
        <authorList>
            <person name="Le N.T."/>
        </authorList>
    </citation>
    <scope>NUCLEOTIDE SEQUENCE</scope>
    <source>
        <strain evidence="2">RN2-1</strain>
    </source>
</reference>
<evidence type="ECO:0000313" key="3">
    <source>
        <dbReference type="Proteomes" id="UP001165679"/>
    </source>
</evidence>
<sequence>MSPSPLPWTAVIGGAVAAVAITLVLVTLGSGLGLAWVSPVRGDNPSAAGFTITAAAWLIVVQWVAAGLGGFITGRLRTKWVGTHTHEVFFRDTAHGLLT</sequence>
<feature type="transmembrane region" description="Helical" evidence="1">
    <location>
        <begin position="48"/>
        <end position="72"/>
    </location>
</feature>
<gene>
    <name evidence="2" type="ORF">OL599_09855</name>
</gene>
<dbReference type="AlphaFoldDB" id="A0AA42CFH6"/>
<dbReference type="Proteomes" id="UP001165679">
    <property type="component" value="Unassembled WGS sequence"/>
</dbReference>